<keyword evidence="11" id="KW-1185">Reference proteome</keyword>
<evidence type="ECO:0000256" key="2">
    <source>
        <dbReference type="ARBA" id="ARBA00022448"/>
    </source>
</evidence>
<reference evidence="12" key="2">
    <citation type="submission" date="2025-08" db="UniProtKB">
        <authorList>
            <consortium name="RefSeq"/>
        </authorList>
    </citation>
    <scope>IDENTIFICATION</scope>
    <source>
        <tissue evidence="12">Leaf</tissue>
    </source>
</reference>
<evidence type="ECO:0000256" key="1">
    <source>
        <dbReference type="ARBA" id="ARBA00004477"/>
    </source>
</evidence>
<dbReference type="Pfam" id="PF03547">
    <property type="entry name" value="Mem_trans"/>
    <property type="match status" value="1"/>
</dbReference>
<accession>A0ABM3R9A2</accession>
<dbReference type="RefSeq" id="XP_056692202.1">
    <property type="nucleotide sequence ID" value="XM_056836224.1"/>
</dbReference>
<evidence type="ECO:0000256" key="10">
    <source>
        <dbReference type="SAM" id="Phobius"/>
    </source>
</evidence>
<evidence type="ECO:0000256" key="5">
    <source>
        <dbReference type="ARBA" id="ARBA00022989"/>
    </source>
</evidence>
<dbReference type="PANTHER" id="PTHR31651:SF33">
    <property type="entry name" value="PROTEIN PIN-LIKES 1"/>
    <property type="match status" value="1"/>
</dbReference>
<sequence length="381" mass="41638">MSAINLFIMASMPIVKVLLLAATGTFLALDSVDILGENARHHLNKVVFYVFSPALVASNLAKALTFETFLTLWFMPINIFTTFLIGSILGWILVKVTKPPRHLKGLIIGACSSGNLGKLPIIIVPAMCIEKGSPFGDVDTCHSYALAYASLSMALSSMFLWSYTYNIIRIFSKENVQVEAKCSQVIIDETLFVNNTEFLLTSVDYSLMNPDNQISMSSKFKELVITFSKKINLKPLLAPSTIGVTDAPLHVVEDSAYMLGGAAIPTITLILGANLLLGLKGSQIQFRIVVGIAVIRYMLLPLVGIVIIKGAIRVGILQFNPLFQFVLLLQYAVPPAMNISTITQLFGSGQSEYSVILLWTYGLAAVSLTLWSTIFLWLVSS</sequence>
<dbReference type="GeneID" id="110803848"/>
<feature type="transmembrane region" description="Helical" evidence="10">
    <location>
        <begin position="73"/>
        <end position="94"/>
    </location>
</feature>
<organism evidence="11 12">
    <name type="scientific">Spinacia oleracea</name>
    <name type="common">Spinach</name>
    <dbReference type="NCBI Taxonomy" id="3562"/>
    <lineage>
        <taxon>Eukaryota</taxon>
        <taxon>Viridiplantae</taxon>
        <taxon>Streptophyta</taxon>
        <taxon>Embryophyta</taxon>
        <taxon>Tracheophyta</taxon>
        <taxon>Spermatophyta</taxon>
        <taxon>Magnoliopsida</taxon>
        <taxon>eudicotyledons</taxon>
        <taxon>Gunneridae</taxon>
        <taxon>Pentapetalae</taxon>
        <taxon>Caryophyllales</taxon>
        <taxon>Chenopodiaceae</taxon>
        <taxon>Chenopodioideae</taxon>
        <taxon>Anserineae</taxon>
        <taxon>Spinacia</taxon>
    </lineage>
</organism>
<keyword evidence="7" id="KW-0927">Auxin signaling pathway</keyword>
<evidence type="ECO:0000256" key="9">
    <source>
        <dbReference type="ARBA" id="ARBA00025752"/>
    </source>
</evidence>
<dbReference type="PANTHER" id="PTHR31651">
    <property type="match status" value="1"/>
</dbReference>
<feature type="transmembrane region" description="Helical" evidence="10">
    <location>
        <begin position="106"/>
        <end position="124"/>
    </location>
</feature>
<comment type="subcellular location">
    <subcellularLocation>
        <location evidence="1">Endoplasmic reticulum membrane</location>
        <topology evidence="1">Multi-pass membrane protein</topology>
    </subcellularLocation>
</comment>
<comment type="function">
    <text evidence="8">Involved in cellular auxin homeostasis by regulating auxin metabolism. Regulates intracellular auxin accumulation at the endoplasmic reticulum and thus auxin availability for nuclear auxin signaling.</text>
</comment>
<keyword evidence="5 10" id="KW-1133">Transmembrane helix</keyword>
<gene>
    <name evidence="12" type="primary">LOC110803848</name>
</gene>
<reference evidence="11" key="1">
    <citation type="journal article" date="2021" name="Nat. Commun.">
        <title>Genomic analyses provide insights into spinach domestication and the genetic basis of agronomic traits.</title>
        <authorList>
            <person name="Cai X."/>
            <person name="Sun X."/>
            <person name="Xu C."/>
            <person name="Sun H."/>
            <person name="Wang X."/>
            <person name="Ge C."/>
            <person name="Zhang Z."/>
            <person name="Wang Q."/>
            <person name="Fei Z."/>
            <person name="Jiao C."/>
            <person name="Wang Q."/>
        </authorList>
    </citation>
    <scope>NUCLEOTIDE SEQUENCE [LARGE SCALE GENOMIC DNA]</scope>
    <source>
        <strain evidence="11">cv. Varoflay</strain>
    </source>
</reference>
<dbReference type="InterPro" id="IPR004776">
    <property type="entry name" value="Mem_transp_PIN-like"/>
</dbReference>
<evidence type="ECO:0000256" key="3">
    <source>
        <dbReference type="ARBA" id="ARBA00022692"/>
    </source>
</evidence>
<comment type="similarity">
    <text evidence="9">Belongs to the auxin efflux carrier (TC 2.A.69.2) family.</text>
</comment>
<feature type="transmembrane region" description="Helical" evidence="10">
    <location>
        <begin position="284"/>
        <end position="308"/>
    </location>
</feature>
<name>A0ABM3R9A2_SPIOL</name>
<feature type="transmembrane region" description="Helical" evidence="10">
    <location>
        <begin position="256"/>
        <end position="278"/>
    </location>
</feature>
<feature type="transmembrane region" description="Helical" evidence="10">
    <location>
        <begin position="144"/>
        <end position="163"/>
    </location>
</feature>
<dbReference type="InterPro" id="IPR045033">
    <property type="entry name" value="PILS1/3/4/5/7"/>
</dbReference>
<evidence type="ECO:0000313" key="12">
    <source>
        <dbReference type="RefSeq" id="XP_056692202.1"/>
    </source>
</evidence>
<evidence type="ECO:0000256" key="6">
    <source>
        <dbReference type="ARBA" id="ARBA00023136"/>
    </source>
</evidence>
<feature type="transmembrane region" description="Helical" evidence="10">
    <location>
        <begin position="6"/>
        <end position="30"/>
    </location>
</feature>
<evidence type="ECO:0000256" key="7">
    <source>
        <dbReference type="ARBA" id="ARBA00023294"/>
    </source>
</evidence>
<feature type="transmembrane region" description="Helical" evidence="10">
    <location>
        <begin position="353"/>
        <end position="379"/>
    </location>
</feature>
<keyword evidence="2" id="KW-0813">Transport</keyword>
<evidence type="ECO:0000256" key="8">
    <source>
        <dbReference type="ARBA" id="ARBA00025100"/>
    </source>
</evidence>
<evidence type="ECO:0000256" key="4">
    <source>
        <dbReference type="ARBA" id="ARBA00022824"/>
    </source>
</evidence>
<keyword evidence="6 10" id="KW-0472">Membrane</keyword>
<keyword evidence="3 10" id="KW-0812">Transmembrane</keyword>
<proteinExistence type="inferred from homology"/>
<protein>
    <submittedName>
        <fullName evidence="12">Protein PIN-LIKES 1</fullName>
    </submittedName>
</protein>
<keyword evidence="4" id="KW-0256">Endoplasmic reticulum</keyword>
<evidence type="ECO:0000313" key="11">
    <source>
        <dbReference type="Proteomes" id="UP000813463"/>
    </source>
</evidence>
<dbReference type="Proteomes" id="UP000813463">
    <property type="component" value="Chromosome 2"/>
</dbReference>